<dbReference type="GO" id="GO:0046872">
    <property type="term" value="F:metal ion binding"/>
    <property type="evidence" value="ECO:0007669"/>
    <property type="project" value="InterPro"/>
</dbReference>
<keyword evidence="6" id="KW-0067">ATP-binding</keyword>
<dbReference type="GO" id="GO:0009252">
    <property type="term" value="P:peptidoglycan biosynthetic process"/>
    <property type="evidence" value="ECO:0007669"/>
    <property type="project" value="UniProtKB-KW"/>
</dbReference>
<dbReference type="GO" id="GO:0071555">
    <property type="term" value="P:cell wall organization"/>
    <property type="evidence" value="ECO:0007669"/>
    <property type="project" value="UniProtKB-KW"/>
</dbReference>
<keyword evidence="5" id="KW-0547">Nucleotide-binding</keyword>
<dbReference type="InterPro" id="IPR005905">
    <property type="entry name" value="D_ala_D_ala"/>
</dbReference>
<proteinExistence type="inferred from homology"/>
<dbReference type="InterPro" id="IPR011095">
    <property type="entry name" value="Dala_Dala_lig_C"/>
</dbReference>
<dbReference type="GO" id="GO:0008716">
    <property type="term" value="F:D-alanine-D-alanine ligase activity"/>
    <property type="evidence" value="ECO:0007669"/>
    <property type="project" value="InterPro"/>
</dbReference>
<comment type="similarity">
    <text evidence="2">Belongs to the D-alanine--D-alanine ligase family.</text>
</comment>
<gene>
    <name evidence="11" type="ORF">LEA_12277</name>
</gene>
<evidence type="ECO:0000256" key="1">
    <source>
        <dbReference type="ARBA" id="ARBA00004496"/>
    </source>
</evidence>
<name>K1SLV8_9ZZZZ</name>
<comment type="subcellular location">
    <subcellularLocation>
        <location evidence="1">Cytoplasm</location>
    </subcellularLocation>
</comment>
<dbReference type="EMBL" id="AJWY01008304">
    <property type="protein sequence ID" value="EKC61592.1"/>
    <property type="molecule type" value="Genomic_DNA"/>
</dbReference>
<evidence type="ECO:0000259" key="10">
    <source>
        <dbReference type="PROSITE" id="PS50975"/>
    </source>
</evidence>
<dbReference type="Gene3D" id="3.30.470.20">
    <property type="entry name" value="ATP-grasp fold, B domain"/>
    <property type="match status" value="1"/>
</dbReference>
<dbReference type="GO" id="GO:0005737">
    <property type="term" value="C:cytoplasm"/>
    <property type="evidence" value="ECO:0007669"/>
    <property type="project" value="UniProtKB-SubCell"/>
</dbReference>
<dbReference type="EC" id="6.3.2.-" evidence="11"/>
<keyword evidence="9" id="KW-0961">Cell wall biogenesis/degradation</keyword>
<dbReference type="Pfam" id="PF01820">
    <property type="entry name" value="Dala_Dala_lig_N"/>
    <property type="match status" value="1"/>
</dbReference>
<evidence type="ECO:0000256" key="6">
    <source>
        <dbReference type="ARBA" id="ARBA00022840"/>
    </source>
</evidence>
<keyword evidence="4 11" id="KW-0436">Ligase</keyword>
<keyword evidence="8" id="KW-0573">Peptidoglycan synthesis</keyword>
<dbReference type="HAMAP" id="MF_00047">
    <property type="entry name" value="Dala_Dala_lig"/>
    <property type="match status" value="1"/>
</dbReference>
<dbReference type="InterPro" id="IPR011127">
    <property type="entry name" value="Dala_Dala_lig_N"/>
</dbReference>
<evidence type="ECO:0000256" key="5">
    <source>
        <dbReference type="ARBA" id="ARBA00022741"/>
    </source>
</evidence>
<accession>K1SLV8</accession>
<dbReference type="PROSITE" id="PS50975">
    <property type="entry name" value="ATP_GRASP"/>
    <property type="match status" value="1"/>
</dbReference>
<evidence type="ECO:0000256" key="9">
    <source>
        <dbReference type="ARBA" id="ARBA00023316"/>
    </source>
</evidence>
<dbReference type="SUPFAM" id="SSF56059">
    <property type="entry name" value="Glutathione synthetase ATP-binding domain-like"/>
    <property type="match status" value="1"/>
</dbReference>
<evidence type="ECO:0000313" key="11">
    <source>
        <dbReference type="EMBL" id="EKC61592.1"/>
    </source>
</evidence>
<sequence>EGEIYMRIVVLAGGLSTEREVSISSGTLVAEALRSKGHEVVLLDVFMGYEENICDIDALFKQNYSFTDGNSIGDDVENTITNIKEAKENRLDKTSRYIGRNVIEICAEADITFLALHGGEGENGQLQATLDLFGIKYTGSGYLGSALAMNKGLTKSVFMQKNINTPSGELYKNEKDALAWNMFPCIVKPCSGGSSVGVSKVENADQYKKAVKEALKYEDEIVVEQFVTGREFSVGLIGGKALPPIEIAPKSGMYDYAAKYQAGATVETCPADIDEETDKKLRDAATEAYEALHLESYARIDFLLDKGGFTYCLEANTLPGMTPTSLLPQEAAVEGISYPDLCEKIIEISLAKYPKEKSDF</sequence>
<dbReference type="Gene3D" id="3.40.50.20">
    <property type="match status" value="1"/>
</dbReference>
<evidence type="ECO:0000256" key="3">
    <source>
        <dbReference type="ARBA" id="ARBA00022490"/>
    </source>
</evidence>
<dbReference type="PANTHER" id="PTHR23132">
    <property type="entry name" value="D-ALANINE--D-ALANINE LIGASE"/>
    <property type="match status" value="1"/>
</dbReference>
<reference evidence="11" key="1">
    <citation type="journal article" date="2013" name="Environ. Microbiol.">
        <title>Microbiota from the distal guts of lean and obese adolescents exhibit partial functional redundancy besides clear differences in community structure.</title>
        <authorList>
            <person name="Ferrer M."/>
            <person name="Ruiz A."/>
            <person name="Lanza F."/>
            <person name="Haange S.B."/>
            <person name="Oberbach A."/>
            <person name="Till H."/>
            <person name="Bargiela R."/>
            <person name="Campoy C."/>
            <person name="Segura M.T."/>
            <person name="Richter M."/>
            <person name="von Bergen M."/>
            <person name="Seifert J."/>
            <person name="Suarez A."/>
        </authorList>
    </citation>
    <scope>NUCLEOTIDE SEQUENCE</scope>
</reference>
<feature type="non-terminal residue" evidence="11">
    <location>
        <position position="1"/>
    </location>
</feature>
<keyword evidence="3" id="KW-0963">Cytoplasm</keyword>
<evidence type="ECO:0000256" key="7">
    <source>
        <dbReference type="ARBA" id="ARBA00022960"/>
    </source>
</evidence>
<evidence type="ECO:0000256" key="4">
    <source>
        <dbReference type="ARBA" id="ARBA00022598"/>
    </source>
</evidence>
<dbReference type="Gene3D" id="3.30.1490.20">
    <property type="entry name" value="ATP-grasp fold, A domain"/>
    <property type="match status" value="1"/>
</dbReference>
<comment type="caution">
    <text evidence="11">The sequence shown here is derived from an EMBL/GenBank/DDBJ whole genome shotgun (WGS) entry which is preliminary data.</text>
</comment>
<dbReference type="SUPFAM" id="SSF52440">
    <property type="entry name" value="PreATP-grasp domain"/>
    <property type="match status" value="1"/>
</dbReference>
<dbReference type="NCBIfam" id="NF002378">
    <property type="entry name" value="PRK01372.1"/>
    <property type="match status" value="1"/>
</dbReference>
<dbReference type="PROSITE" id="PS00843">
    <property type="entry name" value="DALA_DALA_LIGASE_1"/>
    <property type="match status" value="1"/>
</dbReference>
<dbReference type="GO" id="GO:0005524">
    <property type="term" value="F:ATP binding"/>
    <property type="evidence" value="ECO:0007669"/>
    <property type="project" value="UniProtKB-KW"/>
</dbReference>
<dbReference type="Pfam" id="PF07478">
    <property type="entry name" value="Dala_Dala_lig_C"/>
    <property type="match status" value="1"/>
</dbReference>
<dbReference type="InterPro" id="IPR011761">
    <property type="entry name" value="ATP-grasp"/>
</dbReference>
<evidence type="ECO:0000256" key="8">
    <source>
        <dbReference type="ARBA" id="ARBA00022984"/>
    </source>
</evidence>
<dbReference type="NCBIfam" id="TIGR01205">
    <property type="entry name" value="D_ala_D_alaTIGR"/>
    <property type="match status" value="1"/>
</dbReference>
<dbReference type="InterPro" id="IPR016185">
    <property type="entry name" value="PreATP-grasp_dom_sf"/>
</dbReference>
<keyword evidence="7" id="KW-0133">Cell shape</keyword>
<dbReference type="GO" id="GO:0008360">
    <property type="term" value="P:regulation of cell shape"/>
    <property type="evidence" value="ECO:0007669"/>
    <property type="project" value="UniProtKB-KW"/>
</dbReference>
<dbReference type="PIRSF" id="PIRSF039102">
    <property type="entry name" value="Ddl/VanB"/>
    <property type="match status" value="1"/>
</dbReference>
<dbReference type="PANTHER" id="PTHR23132:SF23">
    <property type="entry name" value="D-ALANINE--D-ALANINE LIGASE B"/>
    <property type="match status" value="1"/>
</dbReference>
<dbReference type="InterPro" id="IPR013815">
    <property type="entry name" value="ATP_grasp_subdomain_1"/>
</dbReference>
<organism evidence="11">
    <name type="scientific">human gut metagenome</name>
    <dbReference type="NCBI Taxonomy" id="408170"/>
    <lineage>
        <taxon>unclassified sequences</taxon>
        <taxon>metagenomes</taxon>
        <taxon>organismal metagenomes</taxon>
    </lineage>
</organism>
<protein>
    <submittedName>
        <fullName evidence="11">D-alanine--D-alanine ligase</fullName>
        <ecNumber evidence="11">6.3.2.-</ecNumber>
    </submittedName>
</protein>
<feature type="domain" description="ATP-grasp" evidence="10">
    <location>
        <begin position="155"/>
        <end position="347"/>
    </location>
</feature>
<evidence type="ECO:0000256" key="2">
    <source>
        <dbReference type="ARBA" id="ARBA00010871"/>
    </source>
</evidence>
<dbReference type="InterPro" id="IPR000291">
    <property type="entry name" value="D-Ala_lig_Van_CS"/>
</dbReference>
<dbReference type="AlphaFoldDB" id="K1SLV8"/>
<dbReference type="PROSITE" id="PS00844">
    <property type="entry name" value="DALA_DALA_LIGASE_2"/>
    <property type="match status" value="1"/>
</dbReference>